<accession>A0ABN0NKP8</accession>
<sequence>MLTIIIPAYNEEKCIERTLSELTNFSSLEVEVIVLPNGCIDNTAEFVRAKFPSFRVLELDTGSKILAINKGLEIAQFQHVLVQDADVIIDTQSVRNILKFIENEQYLFASPQTKIIQDGSCLTNMYYCFLKLTPAYRVGMVNSGAYLISPEARDILGTFPQVIADDGYVKGTLGSANLTTIPSCYSVVMSPRTIWSLIKIKTRSKLGNMELKNKFTSPTTGSNSFSSLLKVAIKEKALLNFLVYAAVISIATLRAKLQIKKIKTIKWERDESTRI</sequence>
<feature type="domain" description="Glycosyltransferase 2-like" evidence="4">
    <location>
        <begin position="3"/>
        <end position="120"/>
    </location>
</feature>
<evidence type="ECO:0000256" key="2">
    <source>
        <dbReference type="ARBA" id="ARBA00022676"/>
    </source>
</evidence>
<keyword evidence="2" id="KW-0328">Glycosyltransferase</keyword>
<dbReference type="PANTHER" id="PTHR43630">
    <property type="entry name" value="POLY-BETA-1,6-N-ACETYL-D-GLUCOSAMINE SYNTHASE"/>
    <property type="match status" value="1"/>
</dbReference>
<dbReference type="SUPFAM" id="SSF53448">
    <property type="entry name" value="Nucleotide-diphospho-sugar transferases"/>
    <property type="match status" value="1"/>
</dbReference>
<evidence type="ECO:0000256" key="3">
    <source>
        <dbReference type="ARBA" id="ARBA00022679"/>
    </source>
</evidence>
<evidence type="ECO:0000259" key="4">
    <source>
        <dbReference type="Pfam" id="PF00535"/>
    </source>
</evidence>
<reference evidence="5" key="2">
    <citation type="submission" date="2013-04" db="EMBL/GenBank/DDBJ databases">
        <title>Genome sequence of Pseudoalteromonas undina.</title>
        <authorList>
            <person name="Xie B.-B."/>
            <person name="Rong J.-C."/>
            <person name="Qin Q.-L."/>
            <person name="Shu Y.-L."/>
            <person name="Zhang Y.-Z."/>
        </authorList>
    </citation>
    <scope>NUCLEOTIDE SEQUENCE</scope>
    <source>
        <strain evidence="5">NCIMB 2128</strain>
    </source>
</reference>
<dbReference type="InterPro" id="IPR029044">
    <property type="entry name" value="Nucleotide-diphossugar_trans"/>
</dbReference>
<dbReference type="GO" id="GO:0016740">
    <property type="term" value="F:transferase activity"/>
    <property type="evidence" value="ECO:0007669"/>
    <property type="project" value="UniProtKB-KW"/>
</dbReference>
<evidence type="ECO:0000256" key="1">
    <source>
        <dbReference type="ARBA" id="ARBA00006739"/>
    </source>
</evidence>
<dbReference type="Proteomes" id="UP000016534">
    <property type="component" value="Unassembled WGS sequence"/>
</dbReference>
<comment type="similarity">
    <text evidence="1">Belongs to the glycosyltransferase 2 family.</text>
</comment>
<dbReference type="InterPro" id="IPR001173">
    <property type="entry name" value="Glyco_trans_2-like"/>
</dbReference>
<evidence type="ECO:0000313" key="5">
    <source>
        <dbReference type="EMBL" id="ERG62085.1"/>
    </source>
</evidence>
<dbReference type="Pfam" id="PF00535">
    <property type="entry name" value="Glycos_transf_2"/>
    <property type="match status" value="1"/>
</dbReference>
<keyword evidence="6" id="KW-1185">Reference proteome</keyword>
<reference evidence="5" key="1">
    <citation type="journal article" date="2012" name="J. Bacteriol.">
        <title>Genome sequences of type strains of seven species of the marine bacterium Pseudoalteromonas.</title>
        <authorList>
            <person name="Xie B.B."/>
            <person name="Shu Y.L."/>
            <person name="Qin Q.L."/>
            <person name="Rong J.C."/>
            <person name="Zhang X.Y."/>
            <person name="Chen X.L."/>
            <person name="Shi M."/>
            <person name="He H.L."/>
            <person name="Zhou B.C."/>
            <person name="Zhang Y.Z."/>
        </authorList>
    </citation>
    <scope>NUCLEOTIDE SEQUENCE [LARGE SCALE GENOMIC DNA]</scope>
    <source>
        <strain evidence="5">NCIMB 2128</strain>
    </source>
</reference>
<dbReference type="PANTHER" id="PTHR43630:SF1">
    <property type="entry name" value="POLY-BETA-1,6-N-ACETYL-D-GLUCOSAMINE SYNTHASE"/>
    <property type="match status" value="1"/>
</dbReference>
<name>A0ABN0NKP8_9GAMM</name>
<dbReference type="EMBL" id="AHCF02000008">
    <property type="protein sequence ID" value="ERG62085.1"/>
    <property type="molecule type" value="Genomic_DNA"/>
</dbReference>
<protein>
    <submittedName>
        <fullName evidence="5">Glycosyl transferase family protein</fullName>
    </submittedName>
</protein>
<dbReference type="Gene3D" id="3.90.550.10">
    <property type="entry name" value="Spore Coat Polysaccharide Biosynthesis Protein SpsA, Chain A"/>
    <property type="match status" value="1"/>
</dbReference>
<evidence type="ECO:0000313" key="6">
    <source>
        <dbReference type="Proteomes" id="UP000016534"/>
    </source>
</evidence>
<keyword evidence="3 5" id="KW-0808">Transferase</keyword>
<comment type="caution">
    <text evidence="5">The sequence shown here is derived from an EMBL/GenBank/DDBJ whole genome shotgun (WGS) entry which is preliminary data.</text>
</comment>
<gene>
    <name evidence="5" type="ORF">PUND_03290</name>
</gene>
<organism evidence="5 6">
    <name type="scientific">Pseudoalteromonas undina</name>
    <dbReference type="NCBI Taxonomy" id="43660"/>
    <lineage>
        <taxon>Bacteria</taxon>
        <taxon>Pseudomonadati</taxon>
        <taxon>Pseudomonadota</taxon>
        <taxon>Gammaproteobacteria</taxon>
        <taxon>Alteromonadales</taxon>
        <taxon>Pseudoalteromonadaceae</taxon>
        <taxon>Pseudoalteromonas</taxon>
    </lineage>
</organism>
<proteinExistence type="inferred from homology"/>